<dbReference type="GO" id="GO:0018104">
    <property type="term" value="P:peptidoglycan-protein cross-linking"/>
    <property type="evidence" value="ECO:0007669"/>
    <property type="project" value="TreeGrafter"/>
</dbReference>
<dbReference type="InterPro" id="IPR038063">
    <property type="entry name" value="Transpep_catalytic_dom"/>
</dbReference>
<evidence type="ECO:0000256" key="2">
    <source>
        <dbReference type="ARBA" id="ARBA00022679"/>
    </source>
</evidence>
<gene>
    <name evidence="9" type="ORF">A606_00720</name>
</gene>
<dbReference type="GO" id="GO:0016740">
    <property type="term" value="F:transferase activity"/>
    <property type="evidence" value="ECO:0007669"/>
    <property type="project" value="UniProtKB-KW"/>
</dbReference>
<dbReference type="STRING" id="1200352.A606_00720"/>
<dbReference type="GO" id="GO:0071555">
    <property type="term" value="P:cell wall organization"/>
    <property type="evidence" value="ECO:0007669"/>
    <property type="project" value="UniProtKB-UniRule"/>
</dbReference>
<evidence type="ECO:0000259" key="8">
    <source>
        <dbReference type="PROSITE" id="PS52029"/>
    </source>
</evidence>
<comment type="pathway">
    <text evidence="1 6">Cell wall biogenesis; peptidoglycan biosynthesis.</text>
</comment>
<dbReference type="Proteomes" id="UP000014809">
    <property type="component" value="Chromosome"/>
</dbReference>
<keyword evidence="10" id="KW-1185">Reference proteome</keyword>
<dbReference type="HOGENOM" id="CLU_084709_2_1_11"/>
<dbReference type="KEGG" id="cter:A606_00720"/>
<evidence type="ECO:0000256" key="1">
    <source>
        <dbReference type="ARBA" id="ARBA00004752"/>
    </source>
</evidence>
<keyword evidence="7" id="KW-0732">Signal</keyword>
<keyword evidence="2" id="KW-0808">Transferase</keyword>
<dbReference type="AlphaFoldDB" id="S4XBF3"/>
<feature type="signal peptide" evidence="7">
    <location>
        <begin position="1"/>
        <end position="24"/>
    </location>
</feature>
<evidence type="ECO:0000256" key="5">
    <source>
        <dbReference type="ARBA" id="ARBA00023316"/>
    </source>
</evidence>
<dbReference type="Gene3D" id="2.40.440.10">
    <property type="entry name" value="L,D-transpeptidase catalytic domain-like"/>
    <property type="match status" value="1"/>
</dbReference>
<dbReference type="PANTHER" id="PTHR30582">
    <property type="entry name" value="L,D-TRANSPEPTIDASE"/>
    <property type="match status" value="1"/>
</dbReference>
<evidence type="ECO:0000256" key="7">
    <source>
        <dbReference type="SAM" id="SignalP"/>
    </source>
</evidence>
<feature type="active site" description="Nucleophile" evidence="6">
    <location>
        <position position="133"/>
    </location>
</feature>
<dbReference type="OrthoDB" id="8887048at2"/>
<sequence length="158" mass="16635">MTFIRRILTVLAAGALVLAPVANAQPFDVSGSVPASTGCSAQARACINLTDQTAWLQEDGVITRGPVAMSSGRPGYETPAGMTQVTRKVIDEWSTPYNGPMPYSVYFSAGTSYPSDIGIAFHEGDPAVLSHGCIHLLHDDAVAFFNTLAVGDYVDVVA</sequence>
<dbReference type="GO" id="GO:0071972">
    <property type="term" value="F:peptidoglycan L,D-transpeptidase activity"/>
    <property type="evidence" value="ECO:0007669"/>
    <property type="project" value="TreeGrafter"/>
</dbReference>
<keyword evidence="5 6" id="KW-0961">Cell wall biogenesis/degradation</keyword>
<evidence type="ECO:0000256" key="4">
    <source>
        <dbReference type="ARBA" id="ARBA00022984"/>
    </source>
</evidence>
<dbReference type="UniPathway" id="UPA00219"/>
<feature type="domain" description="L,D-TPase catalytic" evidence="8">
    <location>
        <begin position="43"/>
        <end position="157"/>
    </location>
</feature>
<name>S4XBF3_9CORY</name>
<dbReference type="Pfam" id="PF03734">
    <property type="entry name" value="YkuD"/>
    <property type="match status" value="1"/>
</dbReference>
<dbReference type="EMBL" id="CP003696">
    <property type="protein sequence ID" value="AGP29799.1"/>
    <property type="molecule type" value="Genomic_DNA"/>
</dbReference>
<dbReference type="SUPFAM" id="SSF141523">
    <property type="entry name" value="L,D-transpeptidase catalytic domain-like"/>
    <property type="match status" value="1"/>
</dbReference>
<dbReference type="InterPro" id="IPR050979">
    <property type="entry name" value="LD-transpeptidase"/>
</dbReference>
<dbReference type="GO" id="GO:0005576">
    <property type="term" value="C:extracellular region"/>
    <property type="evidence" value="ECO:0007669"/>
    <property type="project" value="TreeGrafter"/>
</dbReference>
<dbReference type="InterPro" id="IPR005490">
    <property type="entry name" value="LD_TPept_cat_dom"/>
</dbReference>
<evidence type="ECO:0000256" key="3">
    <source>
        <dbReference type="ARBA" id="ARBA00022960"/>
    </source>
</evidence>
<proteinExistence type="predicted"/>
<dbReference type="PATRIC" id="fig|1200352.3.peg.140"/>
<dbReference type="PANTHER" id="PTHR30582:SF33">
    <property type="entry name" value="EXPORTED PROTEIN"/>
    <property type="match status" value="1"/>
</dbReference>
<accession>S4XBF3</accession>
<keyword evidence="3 6" id="KW-0133">Cell shape</keyword>
<organism evidence="9 10">
    <name type="scientific">Corynebacterium terpenotabidum Y-11</name>
    <dbReference type="NCBI Taxonomy" id="1200352"/>
    <lineage>
        <taxon>Bacteria</taxon>
        <taxon>Bacillati</taxon>
        <taxon>Actinomycetota</taxon>
        <taxon>Actinomycetes</taxon>
        <taxon>Mycobacteriales</taxon>
        <taxon>Corynebacteriaceae</taxon>
        <taxon>Corynebacterium</taxon>
    </lineage>
</organism>
<feature type="chain" id="PRO_5004525380" description="L,D-TPase catalytic domain-containing protein" evidence="7">
    <location>
        <begin position="25"/>
        <end position="158"/>
    </location>
</feature>
<keyword evidence="4 6" id="KW-0573">Peptidoglycan synthesis</keyword>
<dbReference type="GO" id="GO:0008360">
    <property type="term" value="P:regulation of cell shape"/>
    <property type="evidence" value="ECO:0007669"/>
    <property type="project" value="UniProtKB-UniRule"/>
</dbReference>
<evidence type="ECO:0000313" key="10">
    <source>
        <dbReference type="Proteomes" id="UP000014809"/>
    </source>
</evidence>
<evidence type="ECO:0000313" key="9">
    <source>
        <dbReference type="EMBL" id="AGP29799.1"/>
    </source>
</evidence>
<feature type="active site" description="Proton donor/acceptor" evidence="6">
    <location>
        <position position="122"/>
    </location>
</feature>
<dbReference type="eggNOG" id="COG1376">
    <property type="taxonomic scope" value="Bacteria"/>
</dbReference>
<reference evidence="9 10" key="1">
    <citation type="submission" date="2012-06" db="EMBL/GenBank/DDBJ databases">
        <title>Complete genome sequence of Corynebacterium terpenotabidum Y-11 (=DSM 44721).</title>
        <authorList>
            <person name="Ruckert C."/>
            <person name="Albersmeier A."/>
            <person name="Al-Dilaimi A."/>
            <person name="Szczepanowski R."/>
            <person name="Kalinowski J."/>
        </authorList>
    </citation>
    <scope>NUCLEOTIDE SEQUENCE [LARGE SCALE GENOMIC DNA]</scope>
    <source>
        <strain evidence="9 10">Y-11</strain>
    </source>
</reference>
<dbReference type="PROSITE" id="PS52029">
    <property type="entry name" value="LD_TPASE"/>
    <property type="match status" value="1"/>
</dbReference>
<protein>
    <recommendedName>
        <fullName evidence="8">L,D-TPase catalytic domain-containing protein</fullName>
    </recommendedName>
</protein>
<evidence type="ECO:0000256" key="6">
    <source>
        <dbReference type="PROSITE-ProRule" id="PRU01373"/>
    </source>
</evidence>
<dbReference type="CDD" id="cd16913">
    <property type="entry name" value="YkuD_like"/>
    <property type="match status" value="1"/>
</dbReference>